<protein>
    <submittedName>
        <fullName evidence="1">Uncharacterized protein</fullName>
    </submittedName>
</protein>
<dbReference type="Proteomes" id="UP001497516">
    <property type="component" value="Chromosome 9"/>
</dbReference>
<dbReference type="EMBL" id="OZ034822">
    <property type="protein sequence ID" value="CAL1409908.1"/>
    <property type="molecule type" value="Genomic_DNA"/>
</dbReference>
<evidence type="ECO:0000313" key="1">
    <source>
        <dbReference type="EMBL" id="CAL1409908.1"/>
    </source>
</evidence>
<proteinExistence type="predicted"/>
<accession>A0AAV2GGS7</accession>
<organism evidence="1 2">
    <name type="scientific">Linum trigynum</name>
    <dbReference type="NCBI Taxonomy" id="586398"/>
    <lineage>
        <taxon>Eukaryota</taxon>
        <taxon>Viridiplantae</taxon>
        <taxon>Streptophyta</taxon>
        <taxon>Embryophyta</taxon>
        <taxon>Tracheophyta</taxon>
        <taxon>Spermatophyta</taxon>
        <taxon>Magnoliopsida</taxon>
        <taxon>eudicotyledons</taxon>
        <taxon>Gunneridae</taxon>
        <taxon>Pentapetalae</taxon>
        <taxon>rosids</taxon>
        <taxon>fabids</taxon>
        <taxon>Malpighiales</taxon>
        <taxon>Linaceae</taxon>
        <taxon>Linum</taxon>
    </lineage>
</organism>
<name>A0AAV2GGS7_9ROSI</name>
<keyword evidence="2" id="KW-1185">Reference proteome</keyword>
<dbReference type="AlphaFoldDB" id="A0AAV2GGS7"/>
<gene>
    <name evidence="1" type="ORF">LTRI10_LOCUS49368</name>
</gene>
<reference evidence="1 2" key="1">
    <citation type="submission" date="2024-04" db="EMBL/GenBank/DDBJ databases">
        <authorList>
            <person name="Fracassetti M."/>
        </authorList>
    </citation>
    <scope>NUCLEOTIDE SEQUENCE [LARGE SCALE GENOMIC DNA]</scope>
</reference>
<sequence>MSCSSSAGLRSDSSWCEFLFLGFAFSYHEQPQISFWVGGYIFLAITRLNESLRAMNEPNISTGLVGSGVQHRLVIDSKQSRGGELIETAIDMAWDVIGFGRVDCLFMEFFFIQLAAAALH</sequence>
<evidence type="ECO:0000313" key="2">
    <source>
        <dbReference type="Proteomes" id="UP001497516"/>
    </source>
</evidence>